<reference evidence="10 11" key="1">
    <citation type="submission" date="2016-10" db="EMBL/GenBank/DDBJ databases">
        <title>Paenibacillus species isolates.</title>
        <authorList>
            <person name="Beno S.M."/>
        </authorList>
    </citation>
    <scope>NUCLEOTIDE SEQUENCE [LARGE SCALE GENOMIC DNA]</scope>
    <source>
        <strain evidence="10 11">FSL H7-0744</strain>
    </source>
</reference>
<proteinExistence type="predicted"/>
<organism evidence="10 11">
    <name type="scientific">Paenibacillus borealis</name>
    <dbReference type="NCBI Taxonomy" id="160799"/>
    <lineage>
        <taxon>Bacteria</taxon>
        <taxon>Bacillati</taxon>
        <taxon>Bacillota</taxon>
        <taxon>Bacilli</taxon>
        <taxon>Bacillales</taxon>
        <taxon>Paenibacillaceae</taxon>
        <taxon>Paenibacillus</taxon>
    </lineage>
</organism>
<accession>A0ABX3HM84</accession>
<evidence type="ECO:0000313" key="10">
    <source>
        <dbReference type="EMBL" id="OMD51371.1"/>
    </source>
</evidence>
<keyword evidence="6 7" id="KW-0472">Membrane</keyword>
<dbReference type="PANTHER" id="PTHR43394">
    <property type="entry name" value="ATP-DEPENDENT PERMEASE MDL1, MITOCHONDRIAL"/>
    <property type="match status" value="1"/>
</dbReference>
<dbReference type="PROSITE" id="PS50929">
    <property type="entry name" value="ABC_TM1F"/>
    <property type="match status" value="1"/>
</dbReference>
<dbReference type="InterPro" id="IPR011527">
    <property type="entry name" value="ABC1_TM_dom"/>
</dbReference>
<dbReference type="InterPro" id="IPR003439">
    <property type="entry name" value="ABC_transporter-like_ATP-bd"/>
</dbReference>
<dbReference type="Proteomes" id="UP000187412">
    <property type="component" value="Unassembled WGS sequence"/>
</dbReference>
<feature type="domain" description="ABC transporter" evidence="8">
    <location>
        <begin position="343"/>
        <end position="578"/>
    </location>
</feature>
<evidence type="ECO:0000259" key="8">
    <source>
        <dbReference type="PROSITE" id="PS50893"/>
    </source>
</evidence>
<dbReference type="CDD" id="cd18548">
    <property type="entry name" value="ABC_6TM_Tm287_like"/>
    <property type="match status" value="1"/>
</dbReference>
<dbReference type="PROSITE" id="PS00211">
    <property type="entry name" value="ABC_TRANSPORTER_1"/>
    <property type="match status" value="1"/>
</dbReference>
<dbReference type="Gene3D" id="1.20.1560.10">
    <property type="entry name" value="ABC transporter type 1, transmembrane domain"/>
    <property type="match status" value="1"/>
</dbReference>
<evidence type="ECO:0000256" key="2">
    <source>
        <dbReference type="ARBA" id="ARBA00022692"/>
    </source>
</evidence>
<sequence>MIKLLKNLSPFKLAVAAVLILIFLQSLGDLYLPTLMSDIVDKGIVQGDRDYIWKIGGFMLLVAGGGAICSIVASYLSAKVAAGFGKNIRSRMFNHVENFTLHEFDKLGTASLITRTTNDITQVQTVLTMMLRMMVGAPMMMIGGIIMAVSEDAKLSLIFVVVIPVLVGAIFFIGMKGLPLFKAIQVKLDKLNRVLREHLTGIRVIRSFNRIDHENRRFTEANKDLTETAIKVNKVMAGLMPIMMLVMNFSMIAILYYGGIRIGDGDLQVGSLMAFIQYAMQIMFSLIMVSMMFVLIPRASASALRINEVLDMQPEITDPTASELQNTAAVTKKDGRDVMHGFVEFDNVSFSYPGAEQPALSGISFSARPGEITAIIGGTGSGKSTLLSLIPRFYDAIEGAVRVDGVDVREMTQEELRSKIGYIPQKAVLFSGTINENIRYGKEDATDEEIIHAAKVAQAYDFVSAMKEGFNSEIAQGGNNVSGGQKQRLSIARALIRRPEVYLFDDSFSALDFKTDAKLRAALKDETTESTVLIVAQRVSTVMDADRIIVLDDGVIAGIGNHRELMENSEVYREIVSSQLSEEEIA</sequence>
<feature type="domain" description="ABC transmembrane type-1" evidence="9">
    <location>
        <begin position="16"/>
        <end position="298"/>
    </location>
</feature>
<evidence type="ECO:0000259" key="9">
    <source>
        <dbReference type="PROSITE" id="PS50929"/>
    </source>
</evidence>
<dbReference type="Pfam" id="PF00664">
    <property type="entry name" value="ABC_membrane"/>
    <property type="match status" value="1"/>
</dbReference>
<evidence type="ECO:0000256" key="7">
    <source>
        <dbReference type="SAM" id="Phobius"/>
    </source>
</evidence>
<dbReference type="EMBL" id="MPTB01000005">
    <property type="protein sequence ID" value="OMD51371.1"/>
    <property type="molecule type" value="Genomic_DNA"/>
</dbReference>
<evidence type="ECO:0000256" key="1">
    <source>
        <dbReference type="ARBA" id="ARBA00004651"/>
    </source>
</evidence>
<gene>
    <name evidence="10" type="ORF">BSK56_05750</name>
</gene>
<dbReference type="GO" id="GO:0005524">
    <property type="term" value="F:ATP binding"/>
    <property type="evidence" value="ECO:0007669"/>
    <property type="project" value="UniProtKB-KW"/>
</dbReference>
<keyword evidence="11" id="KW-1185">Reference proteome</keyword>
<dbReference type="InterPro" id="IPR036640">
    <property type="entry name" value="ABC1_TM_sf"/>
</dbReference>
<dbReference type="PANTHER" id="PTHR43394:SF1">
    <property type="entry name" value="ATP-BINDING CASSETTE SUB-FAMILY B MEMBER 10, MITOCHONDRIAL"/>
    <property type="match status" value="1"/>
</dbReference>
<feature type="transmembrane region" description="Helical" evidence="7">
    <location>
        <begin position="235"/>
        <end position="258"/>
    </location>
</feature>
<protein>
    <submittedName>
        <fullName evidence="10">Multidrug ABC transporter ATP-binding protein</fullName>
    </submittedName>
</protein>
<keyword evidence="3" id="KW-0547">Nucleotide-binding</keyword>
<keyword evidence="4 10" id="KW-0067">ATP-binding</keyword>
<keyword evidence="2 7" id="KW-0812">Transmembrane</keyword>
<feature type="transmembrane region" description="Helical" evidence="7">
    <location>
        <begin position="52"/>
        <end position="76"/>
    </location>
</feature>
<name>A0ABX3HM84_PAEBO</name>
<dbReference type="PROSITE" id="PS50893">
    <property type="entry name" value="ABC_TRANSPORTER_2"/>
    <property type="match status" value="1"/>
</dbReference>
<comment type="subcellular location">
    <subcellularLocation>
        <location evidence="1">Cell membrane</location>
        <topology evidence="1">Multi-pass membrane protein</topology>
    </subcellularLocation>
</comment>
<dbReference type="InterPro" id="IPR027417">
    <property type="entry name" value="P-loop_NTPase"/>
</dbReference>
<dbReference type="SMART" id="SM00382">
    <property type="entry name" value="AAA"/>
    <property type="match status" value="1"/>
</dbReference>
<dbReference type="Gene3D" id="3.40.50.300">
    <property type="entry name" value="P-loop containing nucleotide triphosphate hydrolases"/>
    <property type="match status" value="1"/>
</dbReference>
<dbReference type="RefSeq" id="WP_076109702.1">
    <property type="nucleotide sequence ID" value="NZ_MPTB01000005.1"/>
</dbReference>
<dbReference type="SUPFAM" id="SSF52540">
    <property type="entry name" value="P-loop containing nucleoside triphosphate hydrolases"/>
    <property type="match status" value="1"/>
</dbReference>
<dbReference type="InterPro" id="IPR017871">
    <property type="entry name" value="ABC_transporter-like_CS"/>
</dbReference>
<comment type="caution">
    <text evidence="10">The sequence shown here is derived from an EMBL/GenBank/DDBJ whole genome shotgun (WGS) entry which is preliminary data.</text>
</comment>
<feature type="transmembrane region" description="Helical" evidence="7">
    <location>
        <begin position="278"/>
        <end position="296"/>
    </location>
</feature>
<feature type="transmembrane region" description="Helical" evidence="7">
    <location>
        <begin position="155"/>
        <end position="175"/>
    </location>
</feature>
<evidence type="ECO:0000256" key="3">
    <source>
        <dbReference type="ARBA" id="ARBA00022741"/>
    </source>
</evidence>
<keyword evidence="5 7" id="KW-1133">Transmembrane helix</keyword>
<evidence type="ECO:0000313" key="11">
    <source>
        <dbReference type="Proteomes" id="UP000187412"/>
    </source>
</evidence>
<evidence type="ECO:0000256" key="5">
    <source>
        <dbReference type="ARBA" id="ARBA00022989"/>
    </source>
</evidence>
<dbReference type="Pfam" id="PF00005">
    <property type="entry name" value="ABC_tran"/>
    <property type="match status" value="1"/>
</dbReference>
<dbReference type="InterPro" id="IPR039421">
    <property type="entry name" value="Type_1_exporter"/>
</dbReference>
<evidence type="ECO:0000256" key="6">
    <source>
        <dbReference type="ARBA" id="ARBA00023136"/>
    </source>
</evidence>
<dbReference type="InterPro" id="IPR003593">
    <property type="entry name" value="AAA+_ATPase"/>
</dbReference>
<feature type="transmembrane region" description="Helical" evidence="7">
    <location>
        <begin position="130"/>
        <end position="149"/>
    </location>
</feature>
<evidence type="ECO:0000256" key="4">
    <source>
        <dbReference type="ARBA" id="ARBA00022840"/>
    </source>
</evidence>
<dbReference type="SUPFAM" id="SSF90123">
    <property type="entry name" value="ABC transporter transmembrane region"/>
    <property type="match status" value="1"/>
</dbReference>